<feature type="region of interest" description="Disordered" evidence="2">
    <location>
        <begin position="242"/>
        <end position="289"/>
    </location>
</feature>
<feature type="compositionally biased region" description="Basic and acidic residues" evidence="2">
    <location>
        <begin position="267"/>
        <end position="278"/>
    </location>
</feature>
<feature type="compositionally biased region" description="Low complexity" evidence="2">
    <location>
        <begin position="431"/>
        <end position="440"/>
    </location>
</feature>
<dbReference type="InterPro" id="IPR045358">
    <property type="entry name" value="Ty3_capsid"/>
</dbReference>
<feature type="region of interest" description="Disordered" evidence="2">
    <location>
        <begin position="15"/>
        <end position="97"/>
    </location>
</feature>
<name>A0ABQ4WS60_9ASTR</name>
<feature type="region of interest" description="Disordered" evidence="2">
    <location>
        <begin position="427"/>
        <end position="486"/>
    </location>
</feature>
<evidence type="ECO:0000313" key="4">
    <source>
        <dbReference type="EMBL" id="GJS55716.1"/>
    </source>
</evidence>
<feature type="domain" description="Ty3 transposon capsid-like protein" evidence="3">
    <location>
        <begin position="337"/>
        <end position="408"/>
    </location>
</feature>
<protein>
    <recommendedName>
        <fullName evidence="3">Ty3 transposon capsid-like protein domain-containing protein</fullName>
    </recommendedName>
</protein>
<comment type="caution">
    <text evidence="4">The sequence shown here is derived from an EMBL/GenBank/DDBJ whole genome shotgun (WGS) entry which is preliminary data.</text>
</comment>
<dbReference type="Pfam" id="PF19259">
    <property type="entry name" value="Ty3_capsid"/>
    <property type="match status" value="1"/>
</dbReference>
<accession>A0ABQ4WS60</accession>
<keyword evidence="5" id="KW-1185">Reference proteome</keyword>
<evidence type="ECO:0000259" key="3">
    <source>
        <dbReference type="Pfam" id="PF19259"/>
    </source>
</evidence>
<reference evidence="4" key="1">
    <citation type="journal article" date="2022" name="Int. J. Mol. Sci.">
        <title>Draft Genome of Tanacetum Coccineum: Genomic Comparison of Closely Related Tanacetum-Family Plants.</title>
        <authorList>
            <person name="Yamashiro T."/>
            <person name="Shiraishi A."/>
            <person name="Nakayama K."/>
            <person name="Satake H."/>
        </authorList>
    </citation>
    <scope>NUCLEOTIDE SEQUENCE</scope>
</reference>
<gene>
    <name evidence="4" type="ORF">Tco_0629078</name>
</gene>
<organism evidence="4 5">
    <name type="scientific">Tanacetum coccineum</name>
    <dbReference type="NCBI Taxonomy" id="301880"/>
    <lineage>
        <taxon>Eukaryota</taxon>
        <taxon>Viridiplantae</taxon>
        <taxon>Streptophyta</taxon>
        <taxon>Embryophyta</taxon>
        <taxon>Tracheophyta</taxon>
        <taxon>Spermatophyta</taxon>
        <taxon>Magnoliopsida</taxon>
        <taxon>eudicotyledons</taxon>
        <taxon>Gunneridae</taxon>
        <taxon>Pentapetalae</taxon>
        <taxon>asterids</taxon>
        <taxon>campanulids</taxon>
        <taxon>Asterales</taxon>
        <taxon>Asteraceae</taxon>
        <taxon>Asteroideae</taxon>
        <taxon>Anthemideae</taxon>
        <taxon>Anthemidinae</taxon>
        <taxon>Tanacetum</taxon>
    </lineage>
</organism>
<sequence length="486" mass="55647">MVNNHLDVRLVGRKLDFNGLLIEEDDEEDPEEDDDEDPEEDEVDEDDDEDPEEDDDEDPEEDEVGDGEEEEIEIDDKIDNPEVIDPDVPPPPVFQSGHNFHVGESSSTRALLDGNYVVFAHGPKPSDLMTIHSRTTKLEKQMFERYNTEIKIKKKFNEDDLRMNRHELDVTIKYSKMKRLVEGLSKQIDELKLQCSRAKRLSQWEAWVRPCIPERLRFQEEPPIPSAFAPRADDPYVMARDAAMAAQEEDDDDAAAAKDPQPSESRGSPRDQVREEANRAGGPAGGPVAAPMARECTFAGFMKCGPTTLISRELRKVKFATATLHGRALTWWNSQRLEDELRHLKLIDMNIAAYTKRFNELALLCPDDVPNEKKKVELYIKGLPDIIKGETTSSRPATLNEAVRMAHALMEQKIQAKNERIAEGLKRKWENNNQGGNNHRNNNDNRNKNNNRNNNNRNNRGNYRDNNRHNQYNQRRQDGARAMTTA</sequence>
<reference evidence="4" key="2">
    <citation type="submission" date="2022-01" db="EMBL/GenBank/DDBJ databases">
        <authorList>
            <person name="Yamashiro T."/>
            <person name="Shiraishi A."/>
            <person name="Satake H."/>
            <person name="Nakayama K."/>
        </authorList>
    </citation>
    <scope>NUCLEOTIDE SEQUENCE</scope>
</reference>
<evidence type="ECO:0000256" key="2">
    <source>
        <dbReference type="SAM" id="MobiDB-lite"/>
    </source>
</evidence>
<feature type="compositionally biased region" description="Low complexity" evidence="2">
    <location>
        <begin position="448"/>
        <end position="461"/>
    </location>
</feature>
<evidence type="ECO:0000313" key="5">
    <source>
        <dbReference type="Proteomes" id="UP001151760"/>
    </source>
</evidence>
<feature type="compositionally biased region" description="Acidic residues" evidence="2">
    <location>
        <begin position="22"/>
        <end position="74"/>
    </location>
</feature>
<proteinExistence type="predicted"/>
<dbReference type="EMBL" id="BQNB010008887">
    <property type="protein sequence ID" value="GJS55716.1"/>
    <property type="molecule type" value="Genomic_DNA"/>
</dbReference>
<keyword evidence="1" id="KW-0175">Coiled coil</keyword>
<feature type="coiled-coil region" evidence="1">
    <location>
        <begin position="174"/>
        <end position="201"/>
    </location>
</feature>
<dbReference type="Proteomes" id="UP001151760">
    <property type="component" value="Unassembled WGS sequence"/>
</dbReference>
<evidence type="ECO:0000256" key="1">
    <source>
        <dbReference type="SAM" id="Coils"/>
    </source>
</evidence>